<dbReference type="InterPro" id="IPR036465">
    <property type="entry name" value="vWFA_dom_sf"/>
</dbReference>
<evidence type="ECO:0000313" key="3">
    <source>
        <dbReference type="EMBL" id="HGQ55679.1"/>
    </source>
</evidence>
<name>A0A7C4VYV9_UNCW3</name>
<dbReference type="SUPFAM" id="SSF53300">
    <property type="entry name" value="vWA-like"/>
    <property type="match status" value="1"/>
</dbReference>
<evidence type="ECO:0008006" key="5">
    <source>
        <dbReference type="Google" id="ProtNLM"/>
    </source>
</evidence>
<evidence type="ECO:0000259" key="2">
    <source>
        <dbReference type="Pfam" id="PF13203"/>
    </source>
</evidence>
<accession>A0A7C4VYV9</accession>
<feature type="domain" description="Putative metallopeptidase" evidence="2">
    <location>
        <begin position="39"/>
        <end position="120"/>
    </location>
</feature>
<dbReference type="Pfam" id="PF09967">
    <property type="entry name" value="DUF2201"/>
    <property type="match status" value="1"/>
</dbReference>
<dbReference type="PANTHER" id="PTHR38730:SF1">
    <property type="entry name" value="SLL7028 PROTEIN"/>
    <property type="match status" value="1"/>
</dbReference>
<comment type="caution">
    <text evidence="4">The sequence shown here is derived from an EMBL/GenBank/DDBJ whole genome shotgun (WGS) entry which is preliminary data.</text>
</comment>
<feature type="domain" description="VWA-like" evidence="1">
    <location>
        <begin position="261"/>
        <end position="387"/>
    </location>
</feature>
<dbReference type="EMBL" id="DTBX01000151">
    <property type="protein sequence ID" value="HGQ55679.1"/>
    <property type="molecule type" value="Genomic_DNA"/>
</dbReference>
<protein>
    <recommendedName>
        <fullName evidence="5">Metallopeptidase domain-containing protein</fullName>
    </recommendedName>
</protein>
<dbReference type="AlphaFoldDB" id="A0A7C4VYV9"/>
<organism evidence="4">
    <name type="scientific">candidate division WOR-3 bacterium</name>
    <dbReference type="NCBI Taxonomy" id="2052148"/>
    <lineage>
        <taxon>Bacteria</taxon>
        <taxon>Bacteria division WOR-3</taxon>
    </lineage>
</organism>
<evidence type="ECO:0000313" key="4">
    <source>
        <dbReference type="EMBL" id="HGU47405.1"/>
    </source>
</evidence>
<dbReference type="Pfam" id="PF13203">
    <property type="entry name" value="DUF2201_N"/>
    <property type="match status" value="1"/>
</dbReference>
<proteinExistence type="predicted"/>
<dbReference type="InterPro" id="IPR025154">
    <property type="entry name" value="Put_metallopeptidase_dom"/>
</dbReference>
<evidence type="ECO:0000259" key="1">
    <source>
        <dbReference type="Pfam" id="PF09967"/>
    </source>
</evidence>
<dbReference type="PANTHER" id="PTHR38730">
    <property type="entry name" value="SLL7028 PROTEIN"/>
    <property type="match status" value="1"/>
</dbReference>
<dbReference type="EMBL" id="DSZH01000110">
    <property type="protein sequence ID" value="HGU47405.1"/>
    <property type="molecule type" value="Genomic_DNA"/>
</dbReference>
<gene>
    <name evidence="4" type="ORF">ENT60_02440</name>
    <name evidence="3" type="ORF">ENU28_04365</name>
</gene>
<dbReference type="InterPro" id="IPR018698">
    <property type="entry name" value="VWA-like_dom"/>
</dbReference>
<reference evidence="4" key="1">
    <citation type="journal article" date="2020" name="mSystems">
        <title>Genome- and Community-Level Interaction Insights into Carbon Utilization and Element Cycling Functions of Hydrothermarchaeota in Hydrothermal Sediment.</title>
        <authorList>
            <person name="Zhou Z."/>
            <person name="Liu Y."/>
            <person name="Xu W."/>
            <person name="Pan J."/>
            <person name="Luo Z.H."/>
            <person name="Li M."/>
        </authorList>
    </citation>
    <scope>NUCLEOTIDE SEQUENCE [LARGE SCALE GENOMIC DNA]</scope>
    <source>
        <strain evidence="4">SpSt-594</strain>
        <strain evidence="3">SpSt-655</strain>
    </source>
</reference>
<sequence>MDEEIKKLVFDLTCSFPELIFPLRLIEIHWEEKWDIPTVLAKTDGKKIFLSPELKKFPTSVQEGVILHEIFHILLAHIPRMKKRDPIIWNLASDAVVNKIVSEFINFYVKGMVTFRDLQEVNPTISEEDSVEIVYYKLTEKPFFLGWGRRERNQQRKILKSFDKLVPNPYLTKEDEYKAEVALENVIEGMKNRGKDPGILEEILILRRRKRRLPRKELGEILKRGMIVEDYSQELDIRRWHDWQTFGIFYPRPICSVKRPVIVVIDSSGSTSPWWKSFLEEVVAITRDKTDVYLIQIDAKIQDIKNITTVPKELKLKGGGGTDFKEFFEFEWLKKIRMTRRELRNSLIFFFTDLVAYGVPEICPKEIDRKKFYWVLINKVKIPWGKEIPWYELGREDYEDD</sequence>